<evidence type="ECO:0000313" key="3">
    <source>
        <dbReference type="Proteomes" id="UP001084197"/>
    </source>
</evidence>
<keyword evidence="1" id="KW-0812">Transmembrane</keyword>
<dbReference type="RefSeq" id="WP_268780740.1">
    <property type="nucleotide sequence ID" value="NZ_JAPRAT010000025.1"/>
</dbReference>
<dbReference type="Proteomes" id="UP001084197">
    <property type="component" value="Unassembled WGS sequence"/>
</dbReference>
<feature type="transmembrane region" description="Helical" evidence="1">
    <location>
        <begin position="6"/>
        <end position="22"/>
    </location>
</feature>
<keyword evidence="1" id="KW-0472">Membrane</keyword>
<protein>
    <submittedName>
        <fullName evidence="2">Uncharacterized protein</fullName>
    </submittedName>
</protein>
<dbReference type="AlphaFoldDB" id="A0A9J6REK2"/>
<accession>A0A9J6REK2</accession>
<gene>
    <name evidence="2" type="ORF">OWO01_12205</name>
</gene>
<evidence type="ECO:0000256" key="1">
    <source>
        <dbReference type="SAM" id="Phobius"/>
    </source>
</evidence>
<evidence type="ECO:0000313" key="2">
    <source>
        <dbReference type="EMBL" id="MCZ0703975.1"/>
    </source>
</evidence>
<name>A0A9J6REK2_9BACI</name>
<sequence>MRKNIFFVFVAICASIVTYLMMDQEKRKRFLSRFHDFMVGIKLKKNEGFPIDAAGDPALDNLDNADMVSEGSQFGVQYYNKVKK</sequence>
<dbReference type="EMBL" id="JAPRAT010000025">
    <property type="protein sequence ID" value="MCZ0703975.1"/>
    <property type="molecule type" value="Genomic_DNA"/>
</dbReference>
<keyword evidence="3" id="KW-1185">Reference proteome</keyword>
<comment type="caution">
    <text evidence="2">The sequence shown here is derived from an EMBL/GenBank/DDBJ whole genome shotgun (WGS) entry which is preliminary data.</text>
</comment>
<organism evidence="2 3">
    <name type="scientific">Natronobacillus azotifigens</name>
    <dbReference type="NCBI Taxonomy" id="472978"/>
    <lineage>
        <taxon>Bacteria</taxon>
        <taxon>Bacillati</taxon>
        <taxon>Bacillota</taxon>
        <taxon>Bacilli</taxon>
        <taxon>Bacillales</taxon>
        <taxon>Bacillaceae</taxon>
        <taxon>Natronobacillus</taxon>
    </lineage>
</organism>
<proteinExistence type="predicted"/>
<keyword evidence="1" id="KW-1133">Transmembrane helix</keyword>
<reference evidence="2" key="1">
    <citation type="submission" date="2022-11" db="EMBL/GenBank/DDBJ databases">
        <title>WGS of Natronobacillus azotifigens 24KS-1, an anaerobic diazotrophic haloalkaliphile from soda-rich habitats.</title>
        <authorList>
            <person name="Sorokin D.Y."/>
            <person name="Merkel A.Y."/>
        </authorList>
    </citation>
    <scope>NUCLEOTIDE SEQUENCE</scope>
    <source>
        <strain evidence="2">24KS-1</strain>
    </source>
</reference>